<protein>
    <submittedName>
        <fullName evidence="1">Efflux RND transporter periplasmic adaptor subunit</fullName>
    </submittedName>
</protein>
<reference evidence="1 2" key="1">
    <citation type="submission" date="2021-06" db="EMBL/GenBank/DDBJ databases">
        <title>Genome sequence of Babesia caballi.</title>
        <authorList>
            <person name="Yamagishi J."/>
            <person name="Kidaka T."/>
            <person name="Ochi A."/>
        </authorList>
    </citation>
    <scope>NUCLEOTIDE SEQUENCE [LARGE SCALE GENOMIC DNA]</scope>
    <source>
        <strain evidence="1">USDA-D6B2</strain>
    </source>
</reference>
<accession>A0AAV4M3E3</accession>
<evidence type="ECO:0000313" key="2">
    <source>
        <dbReference type="Proteomes" id="UP001497744"/>
    </source>
</evidence>
<dbReference type="RefSeq" id="XP_067717975.1">
    <property type="nucleotide sequence ID" value="XM_067861874.1"/>
</dbReference>
<dbReference type="GeneID" id="94197387"/>
<dbReference type="EMBL" id="BPLF01000005">
    <property type="protein sequence ID" value="GIX65906.1"/>
    <property type="molecule type" value="Genomic_DNA"/>
</dbReference>
<name>A0AAV4M3E3_BABCB</name>
<organism evidence="1 2">
    <name type="scientific">Babesia caballi</name>
    <dbReference type="NCBI Taxonomy" id="5871"/>
    <lineage>
        <taxon>Eukaryota</taxon>
        <taxon>Sar</taxon>
        <taxon>Alveolata</taxon>
        <taxon>Apicomplexa</taxon>
        <taxon>Aconoidasida</taxon>
        <taxon>Piroplasmida</taxon>
        <taxon>Babesiidae</taxon>
        <taxon>Babesia</taxon>
    </lineage>
</organism>
<evidence type="ECO:0000313" key="1">
    <source>
        <dbReference type="EMBL" id="GIX65906.1"/>
    </source>
</evidence>
<dbReference type="AlphaFoldDB" id="A0AAV4M3E3"/>
<keyword evidence="2" id="KW-1185">Reference proteome</keyword>
<sequence>MADGGLHHVLHDHELVESQPAVAVRVRHLPNPRELFVPQLVAHQVVVADVSAVQEAVAVPVHGQEQLLVADGLHGSYQRALIVLRRFEHGEVESGAAVRRGSGGAQALGELGVPEPVVAAYEVRVLLAVGDQRAAQGEGTVVELSALVDVGDVPDFEKHGIWEPGGAEEPPGRFAVECTETAPVAAQEDPA</sequence>
<proteinExistence type="predicted"/>
<dbReference type="Proteomes" id="UP001497744">
    <property type="component" value="Unassembled WGS sequence"/>
</dbReference>
<comment type="caution">
    <text evidence="1">The sequence shown here is derived from an EMBL/GenBank/DDBJ whole genome shotgun (WGS) entry which is preliminary data.</text>
</comment>
<gene>
    <name evidence="1" type="ORF">BcabD6B2_53410</name>
</gene>